<name>A0AAE1DQ39_9GAST</name>
<dbReference type="EMBL" id="JAWDGP010003066">
    <property type="protein sequence ID" value="KAK3777628.1"/>
    <property type="molecule type" value="Genomic_DNA"/>
</dbReference>
<comment type="caution">
    <text evidence="1">The sequence shown here is derived from an EMBL/GenBank/DDBJ whole genome shotgun (WGS) entry which is preliminary data.</text>
</comment>
<keyword evidence="2" id="KW-1185">Reference proteome</keyword>
<accession>A0AAE1DQ39</accession>
<reference evidence="1" key="1">
    <citation type="journal article" date="2023" name="G3 (Bethesda)">
        <title>A reference genome for the long-term kleptoplast-retaining sea slug Elysia crispata morphotype clarki.</title>
        <authorList>
            <person name="Eastman K.E."/>
            <person name="Pendleton A.L."/>
            <person name="Shaikh M.A."/>
            <person name="Suttiyut T."/>
            <person name="Ogas R."/>
            <person name="Tomko P."/>
            <person name="Gavelis G."/>
            <person name="Widhalm J.R."/>
            <person name="Wisecaver J.H."/>
        </authorList>
    </citation>
    <scope>NUCLEOTIDE SEQUENCE</scope>
    <source>
        <strain evidence="1">ECLA1</strain>
    </source>
</reference>
<gene>
    <name evidence="1" type="ORF">RRG08_021744</name>
</gene>
<evidence type="ECO:0000313" key="2">
    <source>
        <dbReference type="Proteomes" id="UP001283361"/>
    </source>
</evidence>
<organism evidence="1 2">
    <name type="scientific">Elysia crispata</name>
    <name type="common">lettuce slug</name>
    <dbReference type="NCBI Taxonomy" id="231223"/>
    <lineage>
        <taxon>Eukaryota</taxon>
        <taxon>Metazoa</taxon>
        <taxon>Spiralia</taxon>
        <taxon>Lophotrochozoa</taxon>
        <taxon>Mollusca</taxon>
        <taxon>Gastropoda</taxon>
        <taxon>Heterobranchia</taxon>
        <taxon>Euthyneura</taxon>
        <taxon>Panpulmonata</taxon>
        <taxon>Sacoglossa</taxon>
        <taxon>Placobranchoidea</taxon>
        <taxon>Plakobranchidae</taxon>
        <taxon>Elysia</taxon>
    </lineage>
</organism>
<sequence>MHVKLPVLRTTQGRPLFAEDMGDADRRRRSVAAGGGFTKLRPWNFSDLISLLSYFGREDLPSSPGPTTSISSAISWQSLNGQVRNPRGGLCDNDGGDWHVYSGNGRSTHCLASAVPDSRIFNTIDYLIGSPIDTSFN</sequence>
<protein>
    <submittedName>
        <fullName evidence="1">Uncharacterized protein</fullName>
    </submittedName>
</protein>
<proteinExistence type="predicted"/>
<evidence type="ECO:0000313" key="1">
    <source>
        <dbReference type="EMBL" id="KAK3777628.1"/>
    </source>
</evidence>
<dbReference type="AlphaFoldDB" id="A0AAE1DQ39"/>
<dbReference type="Proteomes" id="UP001283361">
    <property type="component" value="Unassembled WGS sequence"/>
</dbReference>